<sequence>MTSTDRSAPPSSAIVVDDLTAEYPGHHGSLPYSAVNGVSFRVGMGEIVGIVGESGSGKSTLARVLSAQAGSGTPDITGGGVSVLGEQLRGIRRRARNQVQFAVAYLAQDASDTLTPDYTAAEIIAEPVLSRDRRYNRKALGTRVAAMLEAVQLPLAVLEKFPFELSGGQRQRVAIARSLILGPQLLIADEPTAGIDVTVRPAIVSLLETLRTGRDFAAVVVSNDLTLHRKVSTRVLALDRGRIVGVGDVDDLLAEGRHPFLARLNSIEQSDAAAADTPE</sequence>
<dbReference type="STRING" id="123320.SAMN06309945_1432"/>
<dbReference type="Pfam" id="PF00005">
    <property type="entry name" value="ABC_tran"/>
    <property type="match status" value="1"/>
</dbReference>
<dbReference type="OrthoDB" id="5113678at2"/>
<dbReference type="InterPro" id="IPR017871">
    <property type="entry name" value="ABC_transporter-like_CS"/>
</dbReference>
<proteinExistence type="inferred from homology"/>
<dbReference type="InterPro" id="IPR003439">
    <property type="entry name" value="ABC_transporter-like_ATP-bd"/>
</dbReference>
<dbReference type="PROSITE" id="PS00211">
    <property type="entry name" value="ABC_TRANSPORTER_1"/>
    <property type="match status" value="1"/>
</dbReference>
<feature type="domain" description="ABC transporter" evidence="5">
    <location>
        <begin position="14"/>
        <end position="265"/>
    </location>
</feature>
<name>A0A1T5JD32_9MICO</name>
<dbReference type="SMART" id="SM00382">
    <property type="entry name" value="AAA"/>
    <property type="match status" value="1"/>
</dbReference>
<dbReference type="RefSeq" id="WP_079727465.1">
    <property type="nucleotide sequence ID" value="NZ_FUZP01000001.1"/>
</dbReference>
<dbReference type="Proteomes" id="UP000190857">
    <property type="component" value="Unassembled WGS sequence"/>
</dbReference>
<keyword evidence="4" id="KW-0067">ATP-binding</keyword>
<comment type="similarity">
    <text evidence="1">Belongs to the ABC transporter superfamily.</text>
</comment>
<dbReference type="EMBL" id="FUZP01000001">
    <property type="protein sequence ID" value="SKC49236.1"/>
    <property type="molecule type" value="Genomic_DNA"/>
</dbReference>
<dbReference type="InterPro" id="IPR050319">
    <property type="entry name" value="ABC_transp_ATP-bind"/>
</dbReference>
<evidence type="ECO:0000259" key="5">
    <source>
        <dbReference type="PROSITE" id="PS50893"/>
    </source>
</evidence>
<keyword evidence="2" id="KW-0813">Transport</keyword>
<dbReference type="PANTHER" id="PTHR43776:SF7">
    <property type="entry name" value="D,D-DIPEPTIDE TRANSPORT ATP-BINDING PROTEIN DDPF-RELATED"/>
    <property type="match status" value="1"/>
</dbReference>
<dbReference type="SUPFAM" id="SSF52540">
    <property type="entry name" value="P-loop containing nucleoside triphosphate hydrolases"/>
    <property type="match status" value="1"/>
</dbReference>
<evidence type="ECO:0000256" key="2">
    <source>
        <dbReference type="ARBA" id="ARBA00022448"/>
    </source>
</evidence>
<evidence type="ECO:0000313" key="7">
    <source>
        <dbReference type="Proteomes" id="UP000190857"/>
    </source>
</evidence>
<reference evidence="6 7" key="1">
    <citation type="submission" date="2017-02" db="EMBL/GenBank/DDBJ databases">
        <authorList>
            <person name="Peterson S.W."/>
        </authorList>
    </citation>
    <scope>NUCLEOTIDE SEQUENCE [LARGE SCALE GENOMIC DNA]</scope>
    <source>
        <strain evidence="6 7">VKM Ac-2059</strain>
    </source>
</reference>
<dbReference type="PANTHER" id="PTHR43776">
    <property type="entry name" value="TRANSPORT ATP-BINDING PROTEIN"/>
    <property type="match status" value="1"/>
</dbReference>
<gene>
    <name evidence="6" type="ORF">SAMN06309945_1432</name>
</gene>
<dbReference type="CDD" id="cd03257">
    <property type="entry name" value="ABC_NikE_OppD_transporters"/>
    <property type="match status" value="1"/>
</dbReference>
<evidence type="ECO:0000313" key="6">
    <source>
        <dbReference type="EMBL" id="SKC49236.1"/>
    </source>
</evidence>
<evidence type="ECO:0000256" key="1">
    <source>
        <dbReference type="ARBA" id="ARBA00005417"/>
    </source>
</evidence>
<dbReference type="Gene3D" id="3.40.50.300">
    <property type="entry name" value="P-loop containing nucleotide triphosphate hydrolases"/>
    <property type="match status" value="1"/>
</dbReference>
<accession>A0A1T5JD32</accession>
<organism evidence="6 7">
    <name type="scientific">Okibacterium fritillariae</name>
    <dbReference type="NCBI Taxonomy" id="123320"/>
    <lineage>
        <taxon>Bacteria</taxon>
        <taxon>Bacillati</taxon>
        <taxon>Actinomycetota</taxon>
        <taxon>Actinomycetes</taxon>
        <taxon>Micrococcales</taxon>
        <taxon>Microbacteriaceae</taxon>
        <taxon>Okibacterium</taxon>
    </lineage>
</organism>
<keyword evidence="3" id="KW-0547">Nucleotide-binding</keyword>
<dbReference type="AlphaFoldDB" id="A0A1T5JD32"/>
<dbReference type="GO" id="GO:0016887">
    <property type="term" value="F:ATP hydrolysis activity"/>
    <property type="evidence" value="ECO:0007669"/>
    <property type="project" value="InterPro"/>
</dbReference>
<keyword evidence="7" id="KW-1185">Reference proteome</keyword>
<protein>
    <submittedName>
        <fullName evidence="6">ABC-type dipeptide/oligopeptide/nickel transport system, ATPase component</fullName>
    </submittedName>
</protein>
<dbReference type="GO" id="GO:0055085">
    <property type="term" value="P:transmembrane transport"/>
    <property type="evidence" value="ECO:0007669"/>
    <property type="project" value="UniProtKB-ARBA"/>
</dbReference>
<dbReference type="PROSITE" id="PS50893">
    <property type="entry name" value="ABC_TRANSPORTER_2"/>
    <property type="match status" value="1"/>
</dbReference>
<dbReference type="InterPro" id="IPR027417">
    <property type="entry name" value="P-loop_NTPase"/>
</dbReference>
<dbReference type="GO" id="GO:0005524">
    <property type="term" value="F:ATP binding"/>
    <property type="evidence" value="ECO:0007669"/>
    <property type="project" value="UniProtKB-KW"/>
</dbReference>
<dbReference type="InterPro" id="IPR003593">
    <property type="entry name" value="AAA+_ATPase"/>
</dbReference>
<evidence type="ECO:0000256" key="3">
    <source>
        <dbReference type="ARBA" id="ARBA00022741"/>
    </source>
</evidence>
<evidence type="ECO:0000256" key="4">
    <source>
        <dbReference type="ARBA" id="ARBA00022840"/>
    </source>
</evidence>